<evidence type="ECO:0000256" key="1">
    <source>
        <dbReference type="SAM" id="MobiDB-lite"/>
    </source>
</evidence>
<feature type="region of interest" description="Disordered" evidence="1">
    <location>
        <begin position="231"/>
        <end position="282"/>
    </location>
</feature>
<name>A0A285LSZ1_9NOCA</name>
<evidence type="ECO:0000313" key="3">
    <source>
        <dbReference type="Proteomes" id="UP000219565"/>
    </source>
</evidence>
<feature type="region of interest" description="Disordered" evidence="1">
    <location>
        <begin position="87"/>
        <end position="219"/>
    </location>
</feature>
<protein>
    <submittedName>
        <fullName evidence="2">Uncharacterized protein</fullName>
    </submittedName>
</protein>
<reference evidence="2 3" key="1">
    <citation type="submission" date="2017-09" db="EMBL/GenBank/DDBJ databases">
        <authorList>
            <person name="Ehlers B."/>
            <person name="Leendertz F.H."/>
        </authorList>
    </citation>
    <scope>NUCLEOTIDE SEQUENCE [LARGE SCALE GENOMIC DNA]</scope>
    <source>
        <strain evidence="2 3">DSM 45537</strain>
    </source>
</reference>
<dbReference type="AlphaFoldDB" id="A0A285LSZ1"/>
<feature type="compositionally biased region" description="Basic and acidic residues" evidence="1">
    <location>
        <begin position="99"/>
        <end position="132"/>
    </location>
</feature>
<feature type="region of interest" description="Disordered" evidence="1">
    <location>
        <begin position="1"/>
        <end position="36"/>
    </location>
</feature>
<sequence length="295" mass="32599">MPMDSAPIRPLGRRAARRTVERELGQPADRNADSAFLPLDTARAAARSTHRLLGRRLVDSPRSIRLRPSVADLRRWPRRADTCEVISTCQAPAMPHSAAADERNGRRPARRSDRRADRPPPGSRRDRIEPRQGVRQVALGGPARRRQDRSRCTASRPRRPARRRQDGSGCTASGHGRPGTVPPGRARRGILRSPARCRQDGSRCAASRPRRPGTAPTGWERVRGEWRWAARHGGDRTAAGARRVAREPPAQCRQDGRGCAASGHRRPGTVPPGRARRGILRSLARCRRDGSGWAS</sequence>
<keyword evidence="3" id="KW-1185">Reference proteome</keyword>
<dbReference type="EMBL" id="OBEG01000004">
    <property type="protein sequence ID" value="SNY87563.1"/>
    <property type="molecule type" value="Genomic_DNA"/>
</dbReference>
<proteinExistence type="predicted"/>
<organism evidence="2 3">
    <name type="scientific">Nocardia amikacinitolerans</name>
    <dbReference type="NCBI Taxonomy" id="756689"/>
    <lineage>
        <taxon>Bacteria</taxon>
        <taxon>Bacillati</taxon>
        <taxon>Actinomycetota</taxon>
        <taxon>Actinomycetes</taxon>
        <taxon>Mycobacteriales</taxon>
        <taxon>Nocardiaceae</taxon>
        <taxon>Nocardia</taxon>
    </lineage>
</organism>
<accession>A0A285LSZ1</accession>
<dbReference type="Proteomes" id="UP000219565">
    <property type="component" value="Unassembled WGS sequence"/>
</dbReference>
<evidence type="ECO:0000313" key="2">
    <source>
        <dbReference type="EMBL" id="SNY87563.1"/>
    </source>
</evidence>
<gene>
    <name evidence="2" type="ORF">SAMN04244553_4511</name>
</gene>